<keyword evidence="2" id="KW-0645">Protease</keyword>
<feature type="region of interest" description="Disordered" evidence="5">
    <location>
        <begin position="247"/>
        <end position="323"/>
    </location>
</feature>
<gene>
    <name evidence="7" type="ORF">GO988_04565</name>
</gene>
<dbReference type="SUPFAM" id="SSF54001">
    <property type="entry name" value="Cysteine proteinases"/>
    <property type="match status" value="1"/>
</dbReference>
<dbReference type="InterPro" id="IPR000064">
    <property type="entry name" value="NLP_P60_dom"/>
</dbReference>
<dbReference type="Proteomes" id="UP000441336">
    <property type="component" value="Unassembled WGS sequence"/>
</dbReference>
<accession>A0A7K1TBA8</accession>
<organism evidence="7 8">
    <name type="scientific">Hymenobacter ginkgonis</name>
    <dbReference type="NCBI Taxonomy" id="2682976"/>
    <lineage>
        <taxon>Bacteria</taxon>
        <taxon>Pseudomonadati</taxon>
        <taxon>Bacteroidota</taxon>
        <taxon>Cytophagia</taxon>
        <taxon>Cytophagales</taxon>
        <taxon>Hymenobacteraceae</taxon>
        <taxon>Hymenobacter</taxon>
    </lineage>
</organism>
<evidence type="ECO:0000313" key="8">
    <source>
        <dbReference type="Proteomes" id="UP000441336"/>
    </source>
</evidence>
<keyword evidence="8" id="KW-1185">Reference proteome</keyword>
<feature type="domain" description="NlpC/P60" evidence="6">
    <location>
        <begin position="59"/>
        <end position="192"/>
    </location>
</feature>
<protein>
    <recommendedName>
        <fullName evidence="6">NlpC/P60 domain-containing protein</fullName>
    </recommendedName>
</protein>
<reference evidence="7 8" key="1">
    <citation type="submission" date="2019-12" db="EMBL/GenBank/DDBJ databases">
        <title>Hymenobacter sp. HMF4947 Genome sequencing and assembly.</title>
        <authorList>
            <person name="Kang H."/>
            <person name="Cha I."/>
            <person name="Kim H."/>
            <person name="Joh K."/>
        </authorList>
    </citation>
    <scope>NUCLEOTIDE SEQUENCE [LARGE SCALE GENOMIC DNA]</scope>
    <source>
        <strain evidence="7 8">HMF4947</strain>
    </source>
</reference>
<dbReference type="PANTHER" id="PTHR47053">
    <property type="entry name" value="MUREIN DD-ENDOPEPTIDASE MEPH-RELATED"/>
    <property type="match status" value="1"/>
</dbReference>
<dbReference type="Gene3D" id="3.90.1720.10">
    <property type="entry name" value="endopeptidase domain like (from Nostoc punctiforme)"/>
    <property type="match status" value="1"/>
</dbReference>
<comment type="similarity">
    <text evidence="1">Belongs to the peptidase C40 family.</text>
</comment>
<keyword evidence="3" id="KW-0378">Hydrolase</keyword>
<dbReference type="PANTHER" id="PTHR47053:SF1">
    <property type="entry name" value="MUREIN DD-ENDOPEPTIDASE MEPH-RELATED"/>
    <property type="match status" value="1"/>
</dbReference>
<evidence type="ECO:0000259" key="6">
    <source>
        <dbReference type="PROSITE" id="PS51935"/>
    </source>
</evidence>
<evidence type="ECO:0000313" key="7">
    <source>
        <dbReference type="EMBL" id="MVN75592.1"/>
    </source>
</evidence>
<dbReference type="EMBL" id="WQKZ01000001">
    <property type="protein sequence ID" value="MVN75592.1"/>
    <property type="molecule type" value="Genomic_DNA"/>
</dbReference>
<feature type="compositionally biased region" description="Low complexity" evidence="5">
    <location>
        <begin position="247"/>
        <end position="261"/>
    </location>
</feature>
<dbReference type="GO" id="GO:0008234">
    <property type="term" value="F:cysteine-type peptidase activity"/>
    <property type="evidence" value="ECO:0007669"/>
    <property type="project" value="UniProtKB-KW"/>
</dbReference>
<keyword evidence="4" id="KW-0788">Thiol protease</keyword>
<dbReference type="PROSITE" id="PS51935">
    <property type="entry name" value="NLPC_P60"/>
    <property type="match status" value="1"/>
</dbReference>
<dbReference type="GO" id="GO:0006508">
    <property type="term" value="P:proteolysis"/>
    <property type="evidence" value="ECO:0007669"/>
    <property type="project" value="UniProtKB-KW"/>
</dbReference>
<evidence type="ECO:0000256" key="1">
    <source>
        <dbReference type="ARBA" id="ARBA00007074"/>
    </source>
</evidence>
<dbReference type="RefSeq" id="WP_157562318.1">
    <property type="nucleotide sequence ID" value="NZ_WQKZ01000001.1"/>
</dbReference>
<dbReference type="AlphaFoldDB" id="A0A7K1TBA8"/>
<name>A0A7K1TBA8_9BACT</name>
<evidence type="ECO:0000256" key="3">
    <source>
        <dbReference type="ARBA" id="ARBA00022801"/>
    </source>
</evidence>
<proteinExistence type="inferred from homology"/>
<feature type="compositionally biased region" description="Low complexity" evidence="5">
    <location>
        <begin position="314"/>
        <end position="323"/>
    </location>
</feature>
<evidence type="ECO:0000256" key="4">
    <source>
        <dbReference type="ARBA" id="ARBA00022807"/>
    </source>
</evidence>
<dbReference type="InterPro" id="IPR038765">
    <property type="entry name" value="Papain-like_cys_pep_sf"/>
</dbReference>
<comment type="caution">
    <text evidence="7">The sequence shown here is derived from an EMBL/GenBank/DDBJ whole genome shotgun (WGS) entry which is preliminary data.</text>
</comment>
<dbReference type="Pfam" id="PF00877">
    <property type="entry name" value="NLPC_P60"/>
    <property type="match status" value="1"/>
</dbReference>
<evidence type="ECO:0000256" key="2">
    <source>
        <dbReference type="ARBA" id="ARBA00022670"/>
    </source>
</evidence>
<sequence>MRAIWLIFGTLLAAVLVGGWLYRRSATSTTAAQPTAPAALPVLLVAERRAALPSSAQPTPRADSIVRFALAQAGTRYTYAGISPATGFDCSGFIQYVFGRFGVPTSHSTALLIDAGQPVGRAQAQPGDIVVFTGTAATSTTPGHAGIVISALGETPLRFVHASSAARESGVKVSQVEGSGYERRFMQVRRVLSNGPAGRNAENAAARSAAARAVMQATVHPAGAVAALPLPPAEAVKAVITASHPPTRVAPLPVRAPAPRASQTTAKRKAYPPPAAPAHKMAPTRRPASRAKPTKPAPRPATKAKPSAKRRPAAKAPAKSARG</sequence>
<evidence type="ECO:0000256" key="5">
    <source>
        <dbReference type="SAM" id="MobiDB-lite"/>
    </source>
</evidence>
<dbReference type="InterPro" id="IPR051202">
    <property type="entry name" value="Peptidase_C40"/>
</dbReference>